<dbReference type="PROSITE" id="PS51257">
    <property type="entry name" value="PROKAR_LIPOPROTEIN"/>
    <property type="match status" value="1"/>
</dbReference>
<dbReference type="RefSeq" id="WP_284327600.1">
    <property type="nucleotide sequence ID" value="NZ_BSUN01000001.1"/>
</dbReference>
<dbReference type="EMBL" id="BSUN01000001">
    <property type="protein sequence ID" value="GMA34774.1"/>
    <property type="molecule type" value="Genomic_DNA"/>
</dbReference>
<comment type="caution">
    <text evidence="2">The sequence shown here is derived from an EMBL/GenBank/DDBJ whole genome shotgun (WGS) entry which is preliminary data.</text>
</comment>
<sequence length="139" mass="14235">MNTKKMRAGGLAVLIAATGAFGLTACSSDSDADATTGAETEVSQEAAVDVATDLETAKAAVDEALADDDWAQVMLASDVDSPTVKYGLMVMPFVPTDAAERVTGTVNIDGGNYVIEAVSAATGQTWQIDQDGTITEVAE</sequence>
<keyword evidence="1" id="KW-0732">Signal</keyword>
<reference evidence="3" key="1">
    <citation type="journal article" date="2019" name="Int. J. Syst. Evol. Microbiol.">
        <title>The Global Catalogue of Microorganisms (GCM) 10K type strain sequencing project: providing services to taxonomists for standard genome sequencing and annotation.</title>
        <authorList>
            <consortium name="The Broad Institute Genomics Platform"/>
            <consortium name="The Broad Institute Genome Sequencing Center for Infectious Disease"/>
            <person name="Wu L."/>
            <person name="Ma J."/>
        </authorList>
    </citation>
    <scope>NUCLEOTIDE SEQUENCE [LARGE SCALE GENOMIC DNA]</scope>
    <source>
        <strain evidence="3">NBRC 112299</strain>
    </source>
</reference>
<evidence type="ECO:0000313" key="2">
    <source>
        <dbReference type="EMBL" id="GMA34774.1"/>
    </source>
</evidence>
<keyword evidence="3" id="KW-1185">Reference proteome</keyword>
<feature type="signal peptide" evidence="1">
    <location>
        <begin position="1"/>
        <end position="25"/>
    </location>
</feature>
<accession>A0ABQ6IAS2</accession>
<protein>
    <recommendedName>
        <fullName evidence="4">Lipoprotein</fullName>
    </recommendedName>
</protein>
<evidence type="ECO:0008006" key="4">
    <source>
        <dbReference type="Google" id="ProtNLM"/>
    </source>
</evidence>
<organism evidence="2 3">
    <name type="scientific">Demequina litorisediminis</name>
    <dbReference type="NCBI Taxonomy" id="1849022"/>
    <lineage>
        <taxon>Bacteria</taxon>
        <taxon>Bacillati</taxon>
        <taxon>Actinomycetota</taxon>
        <taxon>Actinomycetes</taxon>
        <taxon>Micrococcales</taxon>
        <taxon>Demequinaceae</taxon>
        <taxon>Demequina</taxon>
    </lineage>
</organism>
<feature type="chain" id="PRO_5047401364" description="Lipoprotein" evidence="1">
    <location>
        <begin position="26"/>
        <end position="139"/>
    </location>
</feature>
<evidence type="ECO:0000256" key="1">
    <source>
        <dbReference type="SAM" id="SignalP"/>
    </source>
</evidence>
<dbReference type="Proteomes" id="UP001157125">
    <property type="component" value="Unassembled WGS sequence"/>
</dbReference>
<name>A0ABQ6IAS2_9MICO</name>
<evidence type="ECO:0000313" key="3">
    <source>
        <dbReference type="Proteomes" id="UP001157125"/>
    </source>
</evidence>
<proteinExistence type="predicted"/>
<gene>
    <name evidence="2" type="ORF">GCM10025876_09780</name>
</gene>